<gene>
    <name evidence="4" type="ORF">HA50_19290</name>
</gene>
<dbReference type="InterPro" id="IPR036275">
    <property type="entry name" value="YdgH-like_sf"/>
</dbReference>
<evidence type="ECO:0000313" key="5">
    <source>
        <dbReference type="Proteomes" id="UP000193749"/>
    </source>
</evidence>
<dbReference type="EMBL" id="MLJI01000001">
    <property type="protein sequence ID" value="ORM95375.1"/>
    <property type="molecule type" value="Genomic_DNA"/>
</dbReference>
<evidence type="ECO:0000313" key="4">
    <source>
        <dbReference type="EMBL" id="ORM95375.1"/>
    </source>
</evidence>
<evidence type="ECO:0000259" key="3">
    <source>
        <dbReference type="Pfam" id="PF07338"/>
    </source>
</evidence>
<dbReference type="STRING" id="55209.HA50_19290"/>
<dbReference type="Proteomes" id="UP000193749">
    <property type="component" value="Unassembled WGS sequence"/>
</dbReference>
<protein>
    <recommendedName>
        <fullName evidence="3">YdgH/BhsA/McbA-like domain-containing protein</fullName>
    </recommendedName>
</protein>
<reference evidence="4 5" key="1">
    <citation type="journal article" date="2017" name="Antonie Van Leeuwenhoek">
        <title>Phylogenomic resolution of the bacterial genus Pantoea and its relationship with Erwinia and Tatumella.</title>
        <authorList>
            <person name="Palmer M."/>
            <person name="Steenkamp E.T."/>
            <person name="Coetzee M.P."/>
            <person name="Chan W.Y."/>
            <person name="van Zyl E."/>
            <person name="De Maayer P."/>
            <person name="Coutinho T.A."/>
            <person name="Blom J."/>
            <person name="Smits T.H."/>
            <person name="Duffy B."/>
            <person name="Venter S.N."/>
        </authorList>
    </citation>
    <scope>NUCLEOTIDE SEQUENCE [LARGE SCALE GENOMIC DNA]</scope>
    <source>
        <strain evidence="4 5">LMG 2657</strain>
    </source>
</reference>
<proteinExistence type="predicted"/>
<organism evidence="4 5">
    <name type="scientific">Pantoea cypripedii</name>
    <name type="common">Pectobacterium cypripedii</name>
    <name type="synonym">Erwinia cypripedii</name>
    <dbReference type="NCBI Taxonomy" id="55209"/>
    <lineage>
        <taxon>Bacteria</taxon>
        <taxon>Pseudomonadati</taxon>
        <taxon>Pseudomonadota</taxon>
        <taxon>Gammaproteobacteria</taxon>
        <taxon>Enterobacterales</taxon>
        <taxon>Erwiniaceae</taxon>
        <taxon>Pantoea</taxon>
    </lineage>
</organism>
<name>A0A1X1F039_PANCY</name>
<evidence type="ECO:0000256" key="1">
    <source>
        <dbReference type="ARBA" id="ARBA00022729"/>
    </source>
</evidence>
<feature type="signal peptide" evidence="2">
    <location>
        <begin position="1"/>
        <end position="19"/>
    </location>
</feature>
<dbReference type="SUPFAM" id="SSF159871">
    <property type="entry name" value="YdgH-like"/>
    <property type="match status" value="1"/>
</dbReference>
<dbReference type="InterPro" id="IPR010854">
    <property type="entry name" value="YdgH/BhsA/McbA-like_dom"/>
</dbReference>
<sequence>MKKLILSALLLGASVPVLAANNISAQEAEHFKLESLGNISVSDTGGAVSSPMDLHQRLSEMAEAKGGKYYVVEAARQHGNNFDAVAQVYK</sequence>
<feature type="chain" id="PRO_5013162861" description="YdgH/BhsA/McbA-like domain-containing protein" evidence="2">
    <location>
        <begin position="20"/>
        <end position="90"/>
    </location>
</feature>
<dbReference type="AlphaFoldDB" id="A0A1X1F039"/>
<dbReference type="Gene3D" id="3.30.1660.10">
    <property type="entry name" value="Flavin-binding protein dodecin"/>
    <property type="match status" value="1"/>
</dbReference>
<evidence type="ECO:0000256" key="2">
    <source>
        <dbReference type="SAM" id="SignalP"/>
    </source>
</evidence>
<keyword evidence="5" id="KW-1185">Reference proteome</keyword>
<keyword evidence="1 2" id="KW-0732">Signal</keyword>
<dbReference type="InterPro" id="IPR025543">
    <property type="entry name" value="Dodecin-like"/>
</dbReference>
<comment type="caution">
    <text evidence="4">The sequence shown here is derived from an EMBL/GenBank/DDBJ whole genome shotgun (WGS) entry which is preliminary data.</text>
</comment>
<dbReference type="OrthoDB" id="6520115at2"/>
<dbReference type="Pfam" id="PF07338">
    <property type="entry name" value="YdgH_BhsA-like"/>
    <property type="match status" value="1"/>
</dbReference>
<feature type="domain" description="YdgH/BhsA/McbA-like" evidence="3">
    <location>
        <begin position="33"/>
        <end position="90"/>
    </location>
</feature>
<accession>A0A1X1F039</accession>